<gene>
    <name evidence="1" type="ORF">HPB47_015370</name>
</gene>
<keyword evidence="2" id="KW-1185">Reference proteome</keyword>
<dbReference type="EMBL" id="JABSTQ010003946">
    <property type="protein sequence ID" value="KAG0443024.1"/>
    <property type="molecule type" value="Genomic_DNA"/>
</dbReference>
<comment type="caution">
    <text evidence="1">The sequence shown here is derived from an EMBL/GenBank/DDBJ whole genome shotgun (WGS) entry which is preliminary data.</text>
</comment>
<evidence type="ECO:0000313" key="2">
    <source>
        <dbReference type="Proteomes" id="UP000805193"/>
    </source>
</evidence>
<organism evidence="1 2">
    <name type="scientific">Ixodes persulcatus</name>
    <name type="common">Taiga tick</name>
    <dbReference type="NCBI Taxonomy" id="34615"/>
    <lineage>
        <taxon>Eukaryota</taxon>
        <taxon>Metazoa</taxon>
        <taxon>Ecdysozoa</taxon>
        <taxon>Arthropoda</taxon>
        <taxon>Chelicerata</taxon>
        <taxon>Arachnida</taxon>
        <taxon>Acari</taxon>
        <taxon>Parasitiformes</taxon>
        <taxon>Ixodida</taxon>
        <taxon>Ixodoidea</taxon>
        <taxon>Ixodidae</taxon>
        <taxon>Ixodinae</taxon>
        <taxon>Ixodes</taxon>
    </lineage>
</organism>
<reference evidence="1 2" key="1">
    <citation type="journal article" date="2020" name="Cell">
        <title>Large-Scale Comparative Analyses of Tick Genomes Elucidate Their Genetic Diversity and Vector Capacities.</title>
        <authorList>
            <consortium name="Tick Genome and Microbiome Consortium (TIGMIC)"/>
            <person name="Jia N."/>
            <person name="Wang J."/>
            <person name="Shi W."/>
            <person name="Du L."/>
            <person name="Sun Y."/>
            <person name="Zhan W."/>
            <person name="Jiang J.F."/>
            <person name="Wang Q."/>
            <person name="Zhang B."/>
            <person name="Ji P."/>
            <person name="Bell-Sakyi L."/>
            <person name="Cui X.M."/>
            <person name="Yuan T.T."/>
            <person name="Jiang B.G."/>
            <person name="Yang W.F."/>
            <person name="Lam T.T."/>
            <person name="Chang Q.C."/>
            <person name="Ding S.J."/>
            <person name="Wang X.J."/>
            <person name="Zhu J.G."/>
            <person name="Ruan X.D."/>
            <person name="Zhao L."/>
            <person name="Wei J.T."/>
            <person name="Ye R.Z."/>
            <person name="Que T.C."/>
            <person name="Du C.H."/>
            <person name="Zhou Y.H."/>
            <person name="Cheng J.X."/>
            <person name="Dai P.F."/>
            <person name="Guo W.B."/>
            <person name="Han X.H."/>
            <person name="Huang E.J."/>
            <person name="Li L.F."/>
            <person name="Wei W."/>
            <person name="Gao Y.C."/>
            <person name="Liu J.Z."/>
            <person name="Shao H.Z."/>
            <person name="Wang X."/>
            <person name="Wang C.C."/>
            <person name="Yang T.C."/>
            <person name="Huo Q.B."/>
            <person name="Li W."/>
            <person name="Chen H.Y."/>
            <person name="Chen S.E."/>
            <person name="Zhou L.G."/>
            <person name="Ni X.B."/>
            <person name="Tian J.H."/>
            <person name="Sheng Y."/>
            <person name="Liu T."/>
            <person name="Pan Y.S."/>
            <person name="Xia L.Y."/>
            <person name="Li J."/>
            <person name="Zhao F."/>
            <person name="Cao W.C."/>
        </authorList>
    </citation>
    <scope>NUCLEOTIDE SEQUENCE [LARGE SCALE GENOMIC DNA]</scope>
    <source>
        <strain evidence="1">Iper-2018</strain>
    </source>
</reference>
<name>A0AC60QTM7_IXOPE</name>
<proteinExistence type="predicted"/>
<evidence type="ECO:0000313" key="1">
    <source>
        <dbReference type="EMBL" id="KAG0443024.1"/>
    </source>
</evidence>
<accession>A0AC60QTM7</accession>
<sequence length="161" mass="18139">MLGKSNSALLTFQGPHVPFYVKVGSAYTRCRPHRRSVQYCRACGEVGHRQDVCPHPDTNQCPRCGEKVNPEGHECQPRCKICDQPHETASKECKRRLKPGPPPLHVRERNASGNQQVTKHQRWKVVEAAGLDGLTTQLEEKTISHSWRPGEGTNAIRTVRK</sequence>
<protein>
    <submittedName>
        <fullName evidence="1">Uncharacterized protein</fullName>
    </submittedName>
</protein>
<dbReference type="Proteomes" id="UP000805193">
    <property type="component" value="Unassembled WGS sequence"/>
</dbReference>